<accession>A0A1V5SQW3</accession>
<comment type="caution">
    <text evidence="2">The sequence shown here is derived from an EMBL/GenBank/DDBJ whole genome shotgun (WGS) entry which is preliminary data.</text>
</comment>
<dbReference type="EMBL" id="MWBQ01000102">
    <property type="protein sequence ID" value="OQA56926.1"/>
    <property type="molecule type" value="Genomic_DNA"/>
</dbReference>
<reference evidence="2" key="1">
    <citation type="submission" date="2017-02" db="EMBL/GenBank/DDBJ databases">
        <title>Delving into the versatile metabolic prowess of the omnipresent phylum Bacteroidetes.</title>
        <authorList>
            <person name="Nobu M.K."/>
            <person name="Mei R."/>
            <person name="Narihiro T."/>
            <person name="Kuroda K."/>
            <person name="Liu W.-T."/>
        </authorList>
    </citation>
    <scope>NUCLEOTIDE SEQUENCE</scope>
    <source>
        <strain evidence="2">ADurb.Bin276</strain>
    </source>
</reference>
<evidence type="ECO:0000259" key="1">
    <source>
        <dbReference type="Pfam" id="PF18480"/>
    </source>
</evidence>
<gene>
    <name evidence="2" type="ORF">BWY41_01392</name>
</gene>
<organism evidence="2">
    <name type="scientific">Candidatus Atribacter allofermentans</name>
    <dbReference type="NCBI Taxonomy" id="1852833"/>
    <lineage>
        <taxon>Bacteria</taxon>
        <taxon>Pseudomonadati</taxon>
        <taxon>Atribacterota</taxon>
        <taxon>Atribacteria</taxon>
        <taxon>Atribacterales</taxon>
        <taxon>Atribacteraceae</taxon>
        <taxon>Atribacter</taxon>
    </lineage>
</organism>
<dbReference type="AlphaFoldDB" id="A0A1V5SQW3"/>
<dbReference type="Proteomes" id="UP000485569">
    <property type="component" value="Unassembled WGS sequence"/>
</dbReference>
<proteinExistence type="predicted"/>
<dbReference type="InterPro" id="IPR041049">
    <property type="entry name" value="DUF5615"/>
</dbReference>
<name>A0A1V5SQW3_9BACT</name>
<dbReference type="Pfam" id="PF18480">
    <property type="entry name" value="DUF5615"/>
    <property type="match status" value="1"/>
</dbReference>
<protein>
    <recommendedName>
        <fullName evidence="1">DUF5615 domain-containing protein</fullName>
    </recommendedName>
</protein>
<evidence type="ECO:0000313" key="2">
    <source>
        <dbReference type="EMBL" id="OQA56926.1"/>
    </source>
</evidence>
<feature type="domain" description="DUF5615" evidence="1">
    <location>
        <begin position="1"/>
        <end position="107"/>
    </location>
</feature>
<sequence length="119" mass="14442">MKFCVDEYCNIELVRYLRLGGHDVLYIGQYKPGTLDNEILFKAFNEKRILITEDRDFGELVYRLKKPAYGIVFLRFEVHERHLKWPRLNQLIDRYEGRLKGHFVVVDNEKFRFRPLKAY</sequence>